<organism evidence="2">
    <name type="scientific">uncultured Caudovirales phage</name>
    <dbReference type="NCBI Taxonomy" id="2100421"/>
    <lineage>
        <taxon>Viruses</taxon>
        <taxon>Duplodnaviria</taxon>
        <taxon>Heunggongvirae</taxon>
        <taxon>Uroviricota</taxon>
        <taxon>Caudoviricetes</taxon>
        <taxon>Peduoviridae</taxon>
        <taxon>Maltschvirus</taxon>
        <taxon>Maltschvirus maltsch</taxon>
    </lineage>
</organism>
<reference evidence="2" key="1">
    <citation type="submission" date="2020-05" db="EMBL/GenBank/DDBJ databases">
        <authorList>
            <person name="Chiriac C."/>
            <person name="Salcher M."/>
            <person name="Ghai R."/>
            <person name="Kavagutti S V."/>
        </authorList>
    </citation>
    <scope>NUCLEOTIDE SEQUENCE</scope>
</reference>
<accession>A0A6J5QZ85</accession>
<dbReference type="EMBL" id="LR796745">
    <property type="protein sequence ID" value="CAB4163187.1"/>
    <property type="molecule type" value="Genomic_DNA"/>
</dbReference>
<gene>
    <name evidence="2" type="ORF">UFOVP1148_14</name>
    <name evidence="1" type="ORF">UFOVP809_7</name>
</gene>
<dbReference type="EMBL" id="LR797100">
    <property type="protein sequence ID" value="CAB4186508.1"/>
    <property type="molecule type" value="Genomic_DNA"/>
</dbReference>
<name>A0A6J5QZ85_9CAUD</name>
<sequence length="84" mass="9340">MALNKTTTSSQGFEAVNAYHRVEKLCLATNQIISFSVRVYKDIAFPAFADNGYSCAYDITGENPVKQAYEYLKTLPEFANATDC</sequence>
<evidence type="ECO:0000313" key="1">
    <source>
        <dbReference type="EMBL" id="CAB4163187.1"/>
    </source>
</evidence>
<evidence type="ECO:0000313" key="2">
    <source>
        <dbReference type="EMBL" id="CAB4186508.1"/>
    </source>
</evidence>
<proteinExistence type="predicted"/>
<protein>
    <submittedName>
        <fullName evidence="2">Uncharacterized protein</fullName>
    </submittedName>
</protein>